<keyword evidence="2" id="KW-1185">Reference proteome</keyword>
<protein>
    <recommendedName>
        <fullName evidence="3">Rna-directed dna polymerase from mobile element jockey-like</fullName>
    </recommendedName>
</protein>
<evidence type="ECO:0008006" key="3">
    <source>
        <dbReference type="Google" id="ProtNLM"/>
    </source>
</evidence>
<reference evidence="2" key="2">
    <citation type="submission" date="2017-12" db="EMBL/GenBank/DDBJ databases">
        <title>Genome sequence of the Bar-tailed Godwit (Limosa lapponica baueri).</title>
        <authorList>
            <person name="Lima N.C.B."/>
            <person name="Parody-Merino A.M."/>
            <person name="Battley P.F."/>
            <person name="Fidler A.E."/>
            <person name="Prosdocimi F."/>
        </authorList>
    </citation>
    <scope>NUCLEOTIDE SEQUENCE [LARGE SCALE GENOMIC DNA]</scope>
</reference>
<dbReference type="AlphaFoldDB" id="A0A2I0UL08"/>
<evidence type="ECO:0000313" key="2">
    <source>
        <dbReference type="Proteomes" id="UP000233556"/>
    </source>
</evidence>
<dbReference type="EMBL" id="KZ505700">
    <property type="protein sequence ID" value="PKU46725.1"/>
    <property type="molecule type" value="Genomic_DNA"/>
</dbReference>
<name>A0A2I0UL08_LIMLA</name>
<accession>A0A2I0UL08</accession>
<gene>
    <name evidence="1" type="ORF">llap_2973</name>
</gene>
<organism evidence="1 2">
    <name type="scientific">Limosa lapponica baueri</name>
    <dbReference type="NCBI Taxonomy" id="1758121"/>
    <lineage>
        <taxon>Eukaryota</taxon>
        <taxon>Metazoa</taxon>
        <taxon>Chordata</taxon>
        <taxon>Craniata</taxon>
        <taxon>Vertebrata</taxon>
        <taxon>Euteleostomi</taxon>
        <taxon>Archelosauria</taxon>
        <taxon>Archosauria</taxon>
        <taxon>Dinosauria</taxon>
        <taxon>Saurischia</taxon>
        <taxon>Theropoda</taxon>
        <taxon>Coelurosauria</taxon>
        <taxon>Aves</taxon>
        <taxon>Neognathae</taxon>
        <taxon>Neoaves</taxon>
        <taxon>Charadriiformes</taxon>
        <taxon>Scolopacidae</taxon>
        <taxon>Limosa</taxon>
    </lineage>
</organism>
<evidence type="ECO:0000313" key="1">
    <source>
        <dbReference type="EMBL" id="PKU46725.1"/>
    </source>
</evidence>
<reference evidence="2" key="1">
    <citation type="submission" date="2017-11" db="EMBL/GenBank/DDBJ databases">
        <authorList>
            <person name="Lima N.C."/>
            <person name="Parody-Merino A.M."/>
            <person name="Battley P.F."/>
            <person name="Fidler A.E."/>
            <person name="Prosdocimi F."/>
        </authorList>
    </citation>
    <scope>NUCLEOTIDE SEQUENCE [LARGE SCALE GENOMIC DNA]</scope>
</reference>
<proteinExistence type="predicted"/>
<dbReference type="Proteomes" id="UP000233556">
    <property type="component" value="Unassembled WGS sequence"/>
</dbReference>
<dbReference type="PANTHER" id="PTHR33332">
    <property type="entry name" value="REVERSE TRANSCRIPTASE DOMAIN-CONTAINING PROTEIN"/>
    <property type="match status" value="1"/>
</dbReference>
<dbReference type="OrthoDB" id="9185178at2759"/>
<sequence length="150" mass="17167">MKFNKGKCRVLLLGRNNPIHWYRFGTDLLESSSAERDLGVLVDNKLTMSQQCALVAKKSNGLLGCIKKNMASTLREAIFPLYPGIHVTTPNVNGYWKGEELRGTDMYGIKNFFYHNEPDFRDYTSKVNKNNGILHYVQPFLITSYLPMDL</sequence>